<dbReference type="GO" id="GO:0016787">
    <property type="term" value="F:hydrolase activity"/>
    <property type="evidence" value="ECO:0007669"/>
    <property type="project" value="UniProtKB-KW"/>
</dbReference>
<evidence type="ECO:0000256" key="3">
    <source>
        <dbReference type="ARBA" id="ARBA00022490"/>
    </source>
</evidence>
<dbReference type="GO" id="GO:0007017">
    <property type="term" value="P:microtubule-based process"/>
    <property type="evidence" value="ECO:0007669"/>
    <property type="project" value="InterPro"/>
</dbReference>
<dbReference type="Ensembl" id="ENSMPUT00000007595.1">
    <property type="protein sequence ID" value="ENSMPUP00000007475.1"/>
    <property type="gene ID" value="ENSMPUG00000007531.1"/>
</dbReference>
<keyword evidence="7" id="KW-0342">GTP-binding</keyword>
<evidence type="ECO:0000256" key="6">
    <source>
        <dbReference type="ARBA" id="ARBA00022801"/>
    </source>
</evidence>
<dbReference type="InterPro" id="IPR037103">
    <property type="entry name" value="Tubulin/FtsZ-like_C"/>
</dbReference>
<name>M3Y818_MUSPF</name>
<dbReference type="GeneTree" id="ENSGT00940000154457"/>
<proteinExistence type="inferred from homology"/>
<dbReference type="Gene3D" id="1.10.287.600">
    <property type="entry name" value="Helix hairpin bin"/>
    <property type="match status" value="1"/>
</dbReference>
<evidence type="ECO:0000256" key="1">
    <source>
        <dbReference type="ARBA" id="ARBA00004496"/>
    </source>
</evidence>
<dbReference type="SUPFAM" id="SSF55307">
    <property type="entry name" value="Tubulin C-terminal domain-like"/>
    <property type="match status" value="1"/>
</dbReference>
<dbReference type="InterPro" id="IPR018316">
    <property type="entry name" value="Tubulin/FtsZ_2-layer-sand-dom"/>
</dbReference>
<dbReference type="InParanoid" id="M3Y818"/>
<dbReference type="Gene3D" id="3.40.50.1440">
    <property type="entry name" value="Tubulin/FtsZ, GTPase domain"/>
    <property type="match status" value="1"/>
</dbReference>
<dbReference type="InterPro" id="IPR008280">
    <property type="entry name" value="Tub_FtsZ_C"/>
</dbReference>
<dbReference type="PRINTS" id="PR01161">
    <property type="entry name" value="TUBULIN"/>
</dbReference>
<dbReference type="AlphaFoldDB" id="M3Y818"/>
<dbReference type="InterPro" id="IPR036525">
    <property type="entry name" value="Tubulin/FtsZ_GTPase_sf"/>
</dbReference>
<evidence type="ECO:0000256" key="7">
    <source>
        <dbReference type="ARBA" id="ARBA00023134"/>
    </source>
</evidence>
<accession>M3Y818</accession>
<dbReference type="Pfam" id="PF03953">
    <property type="entry name" value="Tubulin_C"/>
    <property type="match status" value="1"/>
</dbReference>
<dbReference type="PRINTS" id="PR01162">
    <property type="entry name" value="ALPHATUBULIN"/>
</dbReference>
<evidence type="ECO:0000256" key="2">
    <source>
        <dbReference type="ARBA" id="ARBA00009636"/>
    </source>
</evidence>
<keyword evidence="5" id="KW-0547">Nucleotide-binding</keyword>
<dbReference type="GO" id="GO:0005737">
    <property type="term" value="C:cytoplasm"/>
    <property type="evidence" value="ECO:0007669"/>
    <property type="project" value="UniProtKB-SubCell"/>
</dbReference>
<reference evidence="10" key="1">
    <citation type="submission" date="2024-06" db="UniProtKB">
        <authorList>
            <consortium name="Ensembl"/>
        </authorList>
    </citation>
    <scope>IDENTIFICATION</scope>
</reference>
<dbReference type="GO" id="GO:0005525">
    <property type="term" value="F:GTP binding"/>
    <property type="evidence" value="ECO:0007669"/>
    <property type="project" value="UniProtKB-KW"/>
</dbReference>
<dbReference type="HOGENOM" id="CLU_015718_6_0_1"/>
<dbReference type="Gene3D" id="3.30.1330.20">
    <property type="entry name" value="Tubulin/FtsZ, C-terminal domain"/>
    <property type="match status" value="1"/>
</dbReference>
<dbReference type="eggNOG" id="KOG1376">
    <property type="taxonomic scope" value="Eukaryota"/>
</dbReference>
<evidence type="ECO:0000256" key="5">
    <source>
        <dbReference type="ARBA" id="ARBA00022741"/>
    </source>
</evidence>
<comment type="catalytic activity">
    <reaction evidence="8">
        <text>GTP + H2O = GDP + phosphate + H(+)</text>
        <dbReference type="Rhea" id="RHEA:19669"/>
        <dbReference type="ChEBI" id="CHEBI:15377"/>
        <dbReference type="ChEBI" id="CHEBI:15378"/>
        <dbReference type="ChEBI" id="CHEBI:37565"/>
        <dbReference type="ChEBI" id="CHEBI:43474"/>
        <dbReference type="ChEBI" id="CHEBI:58189"/>
    </reaction>
    <physiologicalReaction direction="left-to-right" evidence="8">
        <dbReference type="Rhea" id="RHEA:19670"/>
    </physiologicalReaction>
</comment>
<dbReference type="STRING" id="9669.ENSMPUP00000007475"/>
<comment type="subcellular location">
    <subcellularLocation>
        <location evidence="1">Cytoplasm</location>
    </subcellularLocation>
</comment>
<dbReference type="SUPFAM" id="SSF52490">
    <property type="entry name" value="Tubulin nucleotide-binding domain-like"/>
    <property type="match status" value="1"/>
</dbReference>
<dbReference type="InterPro" id="IPR002452">
    <property type="entry name" value="Alpha_tubulin"/>
</dbReference>
<keyword evidence="6" id="KW-0378">Hydrolase</keyword>
<dbReference type="FunFam" id="3.30.1330.20:FF:000001">
    <property type="entry name" value="Tubulin alpha chain"/>
    <property type="match status" value="1"/>
</dbReference>
<evidence type="ECO:0000259" key="9">
    <source>
        <dbReference type="SMART" id="SM00865"/>
    </source>
</evidence>
<organism evidence="10">
    <name type="scientific">Mustela putorius furo</name>
    <name type="common">European domestic ferret</name>
    <name type="synonym">Mustela furo</name>
    <dbReference type="NCBI Taxonomy" id="9669"/>
    <lineage>
        <taxon>Eukaryota</taxon>
        <taxon>Metazoa</taxon>
        <taxon>Chordata</taxon>
        <taxon>Craniata</taxon>
        <taxon>Vertebrata</taxon>
        <taxon>Euteleostomi</taxon>
        <taxon>Mammalia</taxon>
        <taxon>Eutheria</taxon>
        <taxon>Laurasiatheria</taxon>
        <taxon>Carnivora</taxon>
        <taxon>Caniformia</taxon>
        <taxon>Musteloidea</taxon>
        <taxon>Mustelidae</taxon>
        <taxon>Mustelinae</taxon>
        <taxon>Mustela</taxon>
    </lineage>
</organism>
<dbReference type="PANTHER" id="PTHR11588">
    <property type="entry name" value="TUBULIN"/>
    <property type="match status" value="1"/>
</dbReference>
<dbReference type="OMA" id="FEPANWM"/>
<keyword evidence="4" id="KW-0493">Microtubule</keyword>
<dbReference type="GO" id="GO:0005200">
    <property type="term" value="F:structural constituent of cytoskeleton"/>
    <property type="evidence" value="ECO:0007669"/>
    <property type="project" value="InterPro"/>
</dbReference>
<dbReference type="InterPro" id="IPR000217">
    <property type="entry name" value="Tubulin"/>
</dbReference>
<dbReference type="SMART" id="SM00865">
    <property type="entry name" value="Tubulin_C"/>
    <property type="match status" value="1"/>
</dbReference>
<feature type="domain" description="Tubulin/FtsZ 2-layer sandwich" evidence="9">
    <location>
        <begin position="82"/>
        <end position="226"/>
    </location>
</feature>
<comment type="similarity">
    <text evidence="2">Belongs to the tubulin family.</text>
</comment>
<dbReference type="GO" id="GO:0005874">
    <property type="term" value="C:microtubule"/>
    <property type="evidence" value="ECO:0007669"/>
    <property type="project" value="UniProtKB-KW"/>
</dbReference>
<keyword evidence="3" id="KW-0963">Cytoplasm</keyword>
<evidence type="ECO:0000256" key="4">
    <source>
        <dbReference type="ARBA" id="ARBA00022701"/>
    </source>
</evidence>
<dbReference type="InterPro" id="IPR023123">
    <property type="entry name" value="Tubulin_C"/>
</dbReference>
<protein>
    <recommendedName>
        <fullName evidence="9">Tubulin/FtsZ 2-layer sandwich domain-containing protein</fullName>
    </recommendedName>
</protein>
<evidence type="ECO:0000256" key="8">
    <source>
        <dbReference type="ARBA" id="ARBA00049117"/>
    </source>
</evidence>
<evidence type="ECO:0000313" key="10">
    <source>
        <dbReference type="Ensembl" id="ENSMPUP00000007475.1"/>
    </source>
</evidence>
<dbReference type="EMBL" id="AEYP01045428">
    <property type="status" value="NOT_ANNOTATED_CDS"/>
    <property type="molecule type" value="Genomic_DNA"/>
</dbReference>
<sequence>SKLELCIYPAFQVSTTVAEPYNSILPTHTHLSGCAFMVDNVTIYDIYYRNLDIDHPIYTNLNRMIGQIMSSITASLRFGRALNVDLTELLTNVIPYPCIHFPLATYATVISAEKAYHEQRSVAEITNACFEPVNQMVKCDPGHGKYMAYCLLYHGYMVPKYVSAATATIKTKHTIQFMDWCSTGFKVGIKCQPPPPSVVCGGDLPKYRAILGAWTHLDHKFDLMHVMHASVHWYGGEFFFEASEDMAAFEKAYEEVGVDSVRGERRKKGSLF</sequence>